<reference evidence="2 3" key="1">
    <citation type="submission" date="2019-01" db="EMBL/GenBank/DDBJ databases">
        <title>Litorilituus lipolytica sp. nov., isolated from intertidal sand of the Yellow Sea in China.</title>
        <authorList>
            <person name="Liu A."/>
        </authorList>
    </citation>
    <scope>NUCLEOTIDE SEQUENCE [LARGE SCALE GENOMIC DNA]</scope>
    <source>
        <strain evidence="2 3">RZ04</strain>
    </source>
</reference>
<sequence>MKALKNTLIASSLVITSSALTGCGSTAESSADLATNYPGFSEGAKVYSIVNLHPDSPKNRLYAMNYQLPRVLPICSEFIIQDIATKRIELTYKGMDYYYDWDKYTRSAGQSLAENFNLFFSESCDEAKAKVKQLSQLDQDGIKKGKPLVGMSKEGILLAMGRPPIHATPDLEGNSWTYWINKWARNIIEFDENGKVKEIVK</sequence>
<keyword evidence="3" id="KW-1185">Reference proteome</keyword>
<accession>A0A502KU87</accession>
<dbReference type="EMBL" id="SAWY01000020">
    <property type="protein sequence ID" value="TPH15102.1"/>
    <property type="molecule type" value="Genomic_DNA"/>
</dbReference>
<gene>
    <name evidence="2" type="ORF">EPA86_09800</name>
</gene>
<evidence type="ECO:0000313" key="2">
    <source>
        <dbReference type="EMBL" id="TPH15102.1"/>
    </source>
</evidence>
<evidence type="ECO:0000313" key="3">
    <source>
        <dbReference type="Proteomes" id="UP000315303"/>
    </source>
</evidence>
<organism evidence="2 3">
    <name type="scientific">Litorilituus lipolyticus</name>
    <dbReference type="NCBI Taxonomy" id="2491017"/>
    <lineage>
        <taxon>Bacteria</taxon>
        <taxon>Pseudomonadati</taxon>
        <taxon>Pseudomonadota</taxon>
        <taxon>Gammaproteobacteria</taxon>
        <taxon>Alteromonadales</taxon>
        <taxon>Colwelliaceae</taxon>
        <taxon>Litorilituus</taxon>
    </lineage>
</organism>
<feature type="signal peptide" evidence="1">
    <location>
        <begin position="1"/>
        <end position="21"/>
    </location>
</feature>
<name>A0A502KU87_9GAMM</name>
<dbReference type="PROSITE" id="PS51257">
    <property type="entry name" value="PROKAR_LIPOPROTEIN"/>
    <property type="match status" value="1"/>
</dbReference>
<evidence type="ECO:0000256" key="1">
    <source>
        <dbReference type="SAM" id="SignalP"/>
    </source>
</evidence>
<proteinExistence type="predicted"/>
<dbReference type="AlphaFoldDB" id="A0A502KU87"/>
<protein>
    <recommendedName>
        <fullName evidence="4">Lipoprotein</fullName>
    </recommendedName>
</protein>
<feature type="chain" id="PRO_5021413072" description="Lipoprotein" evidence="1">
    <location>
        <begin position="22"/>
        <end position="201"/>
    </location>
</feature>
<comment type="caution">
    <text evidence="2">The sequence shown here is derived from an EMBL/GenBank/DDBJ whole genome shotgun (WGS) entry which is preliminary data.</text>
</comment>
<dbReference type="Proteomes" id="UP000315303">
    <property type="component" value="Unassembled WGS sequence"/>
</dbReference>
<dbReference type="OrthoDB" id="9179113at2"/>
<evidence type="ECO:0008006" key="4">
    <source>
        <dbReference type="Google" id="ProtNLM"/>
    </source>
</evidence>
<dbReference type="RefSeq" id="WP_140603266.1">
    <property type="nucleotide sequence ID" value="NZ_SAWY01000020.1"/>
</dbReference>
<keyword evidence="1" id="KW-0732">Signal</keyword>